<dbReference type="InParanoid" id="A0A0V0Q9M4"/>
<organism evidence="3 4">
    <name type="scientific">Pseudocohnilembus persalinus</name>
    <name type="common">Ciliate</name>
    <dbReference type="NCBI Taxonomy" id="266149"/>
    <lineage>
        <taxon>Eukaryota</taxon>
        <taxon>Sar</taxon>
        <taxon>Alveolata</taxon>
        <taxon>Ciliophora</taxon>
        <taxon>Intramacronucleata</taxon>
        <taxon>Oligohymenophorea</taxon>
        <taxon>Scuticociliatia</taxon>
        <taxon>Philasterida</taxon>
        <taxon>Pseudocohnilembidae</taxon>
        <taxon>Pseudocohnilembus</taxon>
    </lineage>
</organism>
<reference evidence="3 4" key="1">
    <citation type="journal article" date="2015" name="Sci. Rep.">
        <title>Genome of the facultative scuticociliatosis pathogen Pseudocohnilembus persalinus provides insight into its virulence through horizontal gene transfer.</title>
        <authorList>
            <person name="Xiong J."/>
            <person name="Wang G."/>
            <person name="Cheng J."/>
            <person name="Tian M."/>
            <person name="Pan X."/>
            <person name="Warren A."/>
            <person name="Jiang C."/>
            <person name="Yuan D."/>
            <person name="Miao W."/>
        </authorList>
    </citation>
    <scope>NUCLEOTIDE SEQUENCE [LARGE SCALE GENOMIC DNA]</scope>
    <source>
        <strain evidence="3">36N120E</strain>
    </source>
</reference>
<dbReference type="InterPro" id="IPR039159">
    <property type="entry name" value="SAYSD1"/>
</dbReference>
<dbReference type="InterPro" id="IPR019387">
    <property type="entry name" value="SAYSvFN_dom"/>
</dbReference>
<evidence type="ECO:0000256" key="1">
    <source>
        <dbReference type="SAM" id="Phobius"/>
    </source>
</evidence>
<proteinExistence type="predicted"/>
<evidence type="ECO:0000313" key="4">
    <source>
        <dbReference type="Proteomes" id="UP000054937"/>
    </source>
</evidence>
<evidence type="ECO:0000313" key="3">
    <source>
        <dbReference type="EMBL" id="KRW98858.1"/>
    </source>
</evidence>
<dbReference type="OrthoDB" id="71310at2759"/>
<feature type="domain" description="SAYSvFN" evidence="2">
    <location>
        <begin position="678"/>
        <end position="737"/>
    </location>
</feature>
<feature type="transmembrane region" description="Helical" evidence="1">
    <location>
        <begin position="678"/>
        <end position="701"/>
    </location>
</feature>
<accession>A0A0V0Q9M4</accession>
<keyword evidence="1" id="KW-0472">Membrane</keyword>
<dbReference type="Proteomes" id="UP000054937">
    <property type="component" value="Unassembled WGS sequence"/>
</dbReference>
<evidence type="ECO:0000259" key="2">
    <source>
        <dbReference type="Pfam" id="PF10260"/>
    </source>
</evidence>
<dbReference type="EMBL" id="LDAU01000227">
    <property type="protein sequence ID" value="KRW98858.1"/>
    <property type="molecule type" value="Genomic_DNA"/>
</dbReference>
<comment type="caution">
    <text evidence="3">The sequence shown here is derived from an EMBL/GenBank/DDBJ whole genome shotgun (WGS) entry which is preliminary data.</text>
</comment>
<dbReference type="Pfam" id="PF10260">
    <property type="entry name" value="SAYSvFN"/>
    <property type="match status" value="1"/>
</dbReference>
<dbReference type="PANTHER" id="PTHR13527">
    <property type="entry name" value="SAYSVFN DOMAIN-CONTAINING PROTEIN 1"/>
    <property type="match status" value="1"/>
</dbReference>
<keyword evidence="1" id="KW-1133">Transmembrane helix</keyword>
<protein>
    <recommendedName>
        <fullName evidence="2">SAYSvFN domain-containing protein</fullName>
    </recommendedName>
</protein>
<keyword evidence="4" id="KW-1185">Reference proteome</keyword>
<sequence length="790" mass="92658">MEIITNTFQENLIINYYQNGVKNLTNQQVTQGGAIYYQNQNKQDQINIKSNIFDKNKAQSGGAVFINSFNKENNEQLQIFILINNFTNNIAVFGSSLRVIGGYSDLSKIVIDSTKNQVIDNNSFYKAFIYDNEDENKFNIVFGLQNNEQLFFSDQYVNYILCAVGQYYIHQLEHKVQECQLVNNSFISDGGYEYIKSQKGVNQVIEHIDDYRHSFIECENNKEQCQANDKCETVKDFVCDKNKNQDFKNIQISRITNRVRKKQNRYQNFYSDLNSTGREGLLQQLQENNFSHNFDTANQTEKFFLNKLNQNRLLSKNNESLDINLNPQKSLSQSSIEIDLQQHQICDEYQQNIHNKIDQQSNQQKYIQDQNESTIQLQNESSNKVYMFNKKEINFTQKEQSNLDRQKQRSIQNLLNDNNYQQNLKQLKNIQQRNSKFNNPLFNDKTEQKNIKNQNQILKKNEFNQGLEQPRKNQKFNQNKKIDLSQEEEQNVLAEELNFNSNNNNQNNGDTLNSIYNLDLTQKNQAFKQKYQQDKISEQEEDIFEDSEQKNKLKIKEQENNSYNYNKILNQLEQNEAQQVALFQTQATNFDKKPNPKIIEIKQKKYSNQVENSYTQTSSDLTQFIEQQQNNNNFSNSNISNDEVQQQYLNYLYNMQLQQQQNQFYNGIHYNNVNGNSLYYLAIKMEFGLLFLSISGIIFIFTNLGARAPGTLSAYSVFNKNFEKIAGTLDHTQIDQQFGSSNQQQQQTLIQQKPDEMCKCGSGNIYRKCCYWKQFSQKSGITIGESNKNK</sequence>
<dbReference type="PANTHER" id="PTHR13527:SF0">
    <property type="entry name" value="SAYSVFN DOMAIN-CONTAINING PROTEIN 1"/>
    <property type="match status" value="1"/>
</dbReference>
<name>A0A0V0Q9M4_PSEPJ</name>
<dbReference type="AlphaFoldDB" id="A0A0V0Q9M4"/>
<gene>
    <name evidence="3" type="ORF">PPERSA_04791</name>
</gene>
<keyword evidence="1" id="KW-0812">Transmembrane</keyword>